<evidence type="ECO:0000256" key="1">
    <source>
        <dbReference type="ARBA" id="ARBA00023239"/>
    </source>
</evidence>
<keyword evidence="3" id="KW-0378">Hydrolase</keyword>
<dbReference type="GO" id="GO:0016787">
    <property type="term" value="F:hydrolase activity"/>
    <property type="evidence" value="ECO:0007669"/>
    <property type="project" value="UniProtKB-KW"/>
</dbReference>
<dbReference type="InterPro" id="IPR052172">
    <property type="entry name" value="UxaA_altronate/galactarate_dh"/>
</dbReference>
<gene>
    <name evidence="3" type="ORF">D4741_01150</name>
</gene>
<dbReference type="InterPro" id="IPR044144">
    <property type="entry name" value="SAF_UxaA/GarD"/>
</dbReference>
<dbReference type="PANTHER" id="PTHR30536:SF5">
    <property type="entry name" value="ALTRONATE DEHYDRATASE"/>
    <property type="match status" value="1"/>
</dbReference>
<keyword evidence="1" id="KW-0456">Lyase</keyword>
<proteinExistence type="predicted"/>
<dbReference type="Gene3D" id="2.30.130.110">
    <property type="match status" value="1"/>
</dbReference>
<dbReference type="EMBL" id="QYSE01000001">
    <property type="protein sequence ID" value="RJF38210.1"/>
    <property type="molecule type" value="Genomic_DNA"/>
</dbReference>
<evidence type="ECO:0000259" key="2">
    <source>
        <dbReference type="SMART" id="SM00858"/>
    </source>
</evidence>
<evidence type="ECO:0000313" key="4">
    <source>
        <dbReference type="Proteomes" id="UP000265938"/>
    </source>
</evidence>
<dbReference type="InterPro" id="IPR013974">
    <property type="entry name" value="SAF"/>
</dbReference>
<comment type="caution">
    <text evidence="3">The sequence shown here is derived from an EMBL/GenBank/DDBJ whole genome shotgun (WGS) entry which is preliminary data.</text>
</comment>
<dbReference type="CDD" id="cd11613">
    <property type="entry name" value="SAF_AH_GD"/>
    <property type="match status" value="1"/>
</dbReference>
<dbReference type="AlphaFoldDB" id="A0A3A3EP75"/>
<dbReference type="GO" id="GO:0019698">
    <property type="term" value="P:D-galacturonate catabolic process"/>
    <property type="evidence" value="ECO:0007669"/>
    <property type="project" value="TreeGrafter"/>
</dbReference>
<dbReference type="SMART" id="SM00858">
    <property type="entry name" value="SAF"/>
    <property type="match status" value="1"/>
</dbReference>
<accession>A0A3A3EP75</accession>
<dbReference type="GO" id="GO:0016829">
    <property type="term" value="F:lyase activity"/>
    <property type="evidence" value="ECO:0007669"/>
    <property type="project" value="UniProtKB-KW"/>
</dbReference>
<reference evidence="3 4" key="1">
    <citation type="submission" date="2018-09" db="EMBL/GenBank/DDBJ databases">
        <title>Identification of marine bacteria producing industrial enzymes.</title>
        <authorList>
            <person name="Cheng T.H."/>
            <person name="Saidin J."/>
            <person name="Muhd D.D."/>
            <person name="Isa M.N.M."/>
            <person name="Bakar M.F.A."/>
            <person name="Ismail N."/>
        </authorList>
    </citation>
    <scope>NUCLEOTIDE SEQUENCE [LARGE SCALE GENOMIC DNA]</scope>
    <source>
        <strain evidence="3 4">MNAD 1.6</strain>
    </source>
</reference>
<dbReference type="PANTHER" id="PTHR30536">
    <property type="entry name" value="ALTRONATE/GALACTARATE DEHYDRATASE"/>
    <property type="match status" value="1"/>
</dbReference>
<evidence type="ECO:0000313" key="3">
    <source>
        <dbReference type="EMBL" id="RJF38210.1"/>
    </source>
</evidence>
<dbReference type="RefSeq" id="WP_119852690.1">
    <property type="nucleotide sequence ID" value="NZ_QYSE01000001.1"/>
</dbReference>
<sequence length="99" mass="10674">MAENKFVQLHPHDNVIVCCQSAQKGELINIANQVITLDSSVTIGHKIACQDIAAGEQILKYGASIGSATEAIKTGQHVHLHNMKSDYIASHTRHSVTGE</sequence>
<organism evidence="3 4">
    <name type="scientific">Pseudoalteromonas gelatinilytica</name>
    <dbReference type="NCBI Taxonomy" id="1703256"/>
    <lineage>
        <taxon>Bacteria</taxon>
        <taxon>Pseudomonadati</taxon>
        <taxon>Pseudomonadota</taxon>
        <taxon>Gammaproteobacteria</taxon>
        <taxon>Alteromonadales</taxon>
        <taxon>Pseudoalteromonadaceae</taxon>
        <taxon>Pseudoalteromonas</taxon>
    </lineage>
</organism>
<feature type="domain" description="SAF" evidence="2">
    <location>
        <begin position="13"/>
        <end position="84"/>
    </location>
</feature>
<name>A0A3A3EP75_9GAMM</name>
<dbReference type="Proteomes" id="UP000265938">
    <property type="component" value="Unassembled WGS sequence"/>
</dbReference>
<protein>
    <submittedName>
        <fullName evidence="3">Altronate hydrolase</fullName>
    </submittedName>
</protein>